<protein>
    <submittedName>
        <fullName evidence="2">GMC oxidoreductase</fullName>
    </submittedName>
</protein>
<accession>A0A9E7KY96</accession>
<dbReference type="Proteomes" id="UP001055439">
    <property type="component" value="Chromosome 8"/>
</dbReference>
<feature type="compositionally biased region" description="Basic and acidic residues" evidence="1">
    <location>
        <begin position="30"/>
        <end position="42"/>
    </location>
</feature>
<dbReference type="Gene3D" id="3.50.50.60">
    <property type="entry name" value="FAD/NAD(P)-binding domain"/>
    <property type="match status" value="1"/>
</dbReference>
<dbReference type="PANTHER" id="PTHR45968">
    <property type="entry name" value="OSJNBA0019K04.7 PROTEIN"/>
    <property type="match status" value="1"/>
</dbReference>
<dbReference type="AlphaFoldDB" id="A0A9E7KY96"/>
<evidence type="ECO:0000313" key="3">
    <source>
        <dbReference type="Proteomes" id="UP001055439"/>
    </source>
</evidence>
<evidence type="ECO:0000313" key="2">
    <source>
        <dbReference type="EMBL" id="URE38813.1"/>
    </source>
</evidence>
<sequence length="279" mass="30765">MKQHGGLKFDDSTTTSGEQLGAKRRIAAGAEDRRSSKEKKLQPEPARLGSAQDVQVSPRDAFGVRSGWRAGPRGWLAPWAPRRFLRRFPFPKIAYPAYKSGRDGSPPDPSEGQVSICRGKLVVALERKKSLLLFSDVCSMGSVRVQQLHGDAISPVGSLACISVSEWEIRECLYNGTLSNSSSLKWAGLGGPGLDTKDIDDLEIGGMLIAFDWVHELEYVRDVGWDGALVNQSYQWVEKMVAFEPPMLQRQSTVRDGLLEAGITPYNSFTYGQRSGNNF</sequence>
<reference evidence="2" key="1">
    <citation type="submission" date="2022-05" db="EMBL/GenBank/DDBJ databases">
        <title>The Musa troglodytarum L. genome provides insights into the mechanism of non-climacteric behaviour and enrichment of carotenoids.</title>
        <authorList>
            <person name="Wang J."/>
        </authorList>
    </citation>
    <scope>NUCLEOTIDE SEQUENCE</scope>
    <source>
        <tissue evidence="2">Leaf</tissue>
    </source>
</reference>
<dbReference type="EMBL" id="CP097510">
    <property type="protein sequence ID" value="URE38813.1"/>
    <property type="molecule type" value="Genomic_DNA"/>
</dbReference>
<gene>
    <name evidence="2" type="ORF">MUK42_18745</name>
</gene>
<proteinExistence type="predicted"/>
<evidence type="ECO:0000256" key="1">
    <source>
        <dbReference type="SAM" id="MobiDB-lite"/>
    </source>
</evidence>
<dbReference type="InterPro" id="IPR051871">
    <property type="entry name" value="GMC_Oxidoreductase-Related"/>
</dbReference>
<organism evidence="2 3">
    <name type="scientific">Musa troglodytarum</name>
    <name type="common">fe'i banana</name>
    <dbReference type="NCBI Taxonomy" id="320322"/>
    <lineage>
        <taxon>Eukaryota</taxon>
        <taxon>Viridiplantae</taxon>
        <taxon>Streptophyta</taxon>
        <taxon>Embryophyta</taxon>
        <taxon>Tracheophyta</taxon>
        <taxon>Spermatophyta</taxon>
        <taxon>Magnoliopsida</taxon>
        <taxon>Liliopsida</taxon>
        <taxon>Zingiberales</taxon>
        <taxon>Musaceae</taxon>
        <taxon>Musa</taxon>
    </lineage>
</organism>
<name>A0A9E7KY96_9LILI</name>
<dbReference type="InterPro" id="IPR036188">
    <property type="entry name" value="FAD/NAD-bd_sf"/>
</dbReference>
<keyword evidence="3" id="KW-1185">Reference proteome</keyword>
<dbReference type="OrthoDB" id="269227at2759"/>
<feature type="region of interest" description="Disordered" evidence="1">
    <location>
        <begin position="1"/>
        <end position="55"/>
    </location>
</feature>
<dbReference type="PANTHER" id="PTHR45968:SF3">
    <property type="entry name" value="OS04G0573100 PROTEIN"/>
    <property type="match status" value="1"/>
</dbReference>
<dbReference type="Gene3D" id="3.30.410.40">
    <property type="match status" value="1"/>
</dbReference>